<name>A0A6I6JSP8_9BACT</name>
<keyword evidence="1" id="KW-0812">Transmembrane</keyword>
<feature type="transmembrane region" description="Helical" evidence="1">
    <location>
        <begin position="12"/>
        <end position="28"/>
    </location>
</feature>
<dbReference type="EMBL" id="CP046401">
    <property type="protein sequence ID" value="QGY44130.1"/>
    <property type="molecule type" value="Genomic_DNA"/>
</dbReference>
<dbReference type="RefSeq" id="WP_158865938.1">
    <property type="nucleotide sequence ID" value="NZ_CP046401.1"/>
</dbReference>
<dbReference type="KEGG" id="mcos:GM418_10810"/>
<protein>
    <submittedName>
        <fullName evidence="2">Uncharacterized protein</fullName>
    </submittedName>
</protein>
<evidence type="ECO:0000256" key="1">
    <source>
        <dbReference type="SAM" id="Phobius"/>
    </source>
</evidence>
<accession>A0A6I6JSP8</accession>
<keyword evidence="1" id="KW-1133">Transmembrane helix</keyword>
<evidence type="ECO:0000313" key="2">
    <source>
        <dbReference type="EMBL" id="QGY44130.1"/>
    </source>
</evidence>
<evidence type="ECO:0000313" key="3">
    <source>
        <dbReference type="Proteomes" id="UP000428260"/>
    </source>
</evidence>
<dbReference type="AlphaFoldDB" id="A0A6I6JSP8"/>
<sequence length="80" mass="8998">MRNENSPSLEYISMFLVAAAIISVMFWIKGEVEWAEFKKKNHRPNETYKSSKSSFADTLGLIASIITIIGAIIYVVKVIS</sequence>
<feature type="transmembrane region" description="Helical" evidence="1">
    <location>
        <begin position="58"/>
        <end position="76"/>
    </location>
</feature>
<keyword evidence="1" id="KW-0472">Membrane</keyword>
<dbReference type="Proteomes" id="UP000428260">
    <property type="component" value="Chromosome"/>
</dbReference>
<proteinExistence type="predicted"/>
<gene>
    <name evidence="2" type="ORF">GM418_10810</name>
</gene>
<keyword evidence="3" id="KW-1185">Reference proteome</keyword>
<organism evidence="2 3">
    <name type="scientific">Maribellus comscasis</name>
    <dbReference type="NCBI Taxonomy" id="2681766"/>
    <lineage>
        <taxon>Bacteria</taxon>
        <taxon>Pseudomonadati</taxon>
        <taxon>Bacteroidota</taxon>
        <taxon>Bacteroidia</taxon>
        <taxon>Marinilabiliales</taxon>
        <taxon>Prolixibacteraceae</taxon>
        <taxon>Maribellus</taxon>
    </lineage>
</organism>
<reference evidence="2 3" key="1">
    <citation type="submission" date="2019-11" db="EMBL/GenBank/DDBJ databases">
        <authorList>
            <person name="Zheng R.K."/>
            <person name="Sun C.M."/>
        </authorList>
    </citation>
    <scope>NUCLEOTIDE SEQUENCE [LARGE SCALE GENOMIC DNA]</scope>
    <source>
        <strain evidence="2 3">WC007</strain>
    </source>
</reference>